<sequence>MSELNTVSLVTIVAEIALKARLAKDLKQLGVSGYTVTAANGEGPRNRRAGDVDGGNIMIQCLVSRELSVSIMNHLEAEYFENYAIVAWVSAAEVIRKERYS</sequence>
<dbReference type="SUPFAM" id="SSF54913">
    <property type="entry name" value="GlnB-like"/>
    <property type="match status" value="1"/>
</dbReference>
<dbReference type="GO" id="GO:0006808">
    <property type="term" value="P:regulation of nitrogen utilization"/>
    <property type="evidence" value="ECO:0007669"/>
    <property type="project" value="InterPro"/>
</dbReference>
<evidence type="ECO:0000313" key="2">
    <source>
        <dbReference type="EMBL" id="CAB4658535.1"/>
    </source>
</evidence>
<evidence type="ECO:0000313" key="1">
    <source>
        <dbReference type="EMBL" id="CAB4644861.1"/>
    </source>
</evidence>
<dbReference type="Gene3D" id="3.30.70.120">
    <property type="match status" value="1"/>
</dbReference>
<dbReference type="AlphaFoldDB" id="A0A6J6K4Z1"/>
<dbReference type="EMBL" id="CAEZWI010000125">
    <property type="protein sequence ID" value="CAB4658535.1"/>
    <property type="molecule type" value="Genomic_DNA"/>
</dbReference>
<protein>
    <submittedName>
        <fullName evidence="1">Unannotated protein</fullName>
    </submittedName>
</protein>
<dbReference type="EMBL" id="CAEZWD010000023">
    <property type="protein sequence ID" value="CAB4644861.1"/>
    <property type="molecule type" value="Genomic_DNA"/>
</dbReference>
<gene>
    <name evidence="1" type="ORF">UFOPK2171_00325</name>
    <name evidence="2" type="ORF">UFOPK2237_00929</name>
</gene>
<accession>A0A6J6K4Z1</accession>
<dbReference type="GO" id="GO:0030234">
    <property type="term" value="F:enzyme regulator activity"/>
    <property type="evidence" value="ECO:0007669"/>
    <property type="project" value="InterPro"/>
</dbReference>
<proteinExistence type="predicted"/>
<dbReference type="InterPro" id="IPR002187">
    <property type="entry name" value="N-reg_PII"/>
</dbReference>
<reference evidence="1" key="1">
    <citation type="submission" date="2020-05" db="EMBL/GenBank/DDBJ databases">
        <authorList>
            <person name="Chiriac C."/>
            <person name="Salcher M."/>
            <person name="Ghai R."/>
            <person name="Kavagutti S V."/>
        </authorList>
    </citation>
    <scope>NUCLEOTIDE SEQUENCE</scope>
</reference>
<name>A0A6J6K4Z1_9ZZZZ</name>
<dbReference type="Pfam" id="PF00543">
    <property type="entry name" value="P-II"/>
    <property type="match status" value="1"/>
</dbReference>
<dbReference type="InterPro" id="IPR015867">
    <property type="entry name" value="N-reg_PII/ATP_PRibTrfase_C"/>
</dbReference>
<dbReference type="InterPro" id="IPR011322">
    <property type="entry name" value="N-reg_PII-like_a/b"/>
</dbReference>
<organism evidence="1">
    <name type="scientific">freshwater metagenome</name>
    <dbReference type="NCBI Taxonomy" id="449393"/>
    <lineage>
        <taxon>unclassified sequences</taxon>
        <taxon>metagenomes</taxon>
        <taxon>ecological metagenomes</taxon>
    </lineage>
</organism>